<dbReference type="AlphaFoldDB" id="A0A4V6T3T9"/>
<evidence type="ECO:0008006" key="4">
    <source>
        <dbReference type="Google" id="ProtNLM"/>
    </source>
</evidence>
<proteinExistence type="predicted"/>
<name>A0A4V6T3T9_9BACT</name>
<accession>A0A4V6T3T9</accession>
<protein>
    <recommendedName>
        <fullName evidence="4">Uracil-DNA glycosylase-like domain-containing protein</fullName>
    </recommendedName>
</protein>
<comment type="caution">
    <text evidence="2">The sequence shown here is derived from an EMBL/GenBank/DDBJ whole genome shotgun (WGS) entry which is preliminary data.</text>
</comment>
<evidence type="ECO:0000256" key="1">
    <source>
        <dbReference type="SAM" id="MobiDB-lite"/>
    </source>
</evidence>
<dbReference type="Proteomes" id="UP000306918">
    <property type="component" value="Unassembled WGS sequence"/>
</dbReference>
<evidence type="ECO:0000313" key="3">
    <source>
        <dbReference type="Proteomes" id="UP000306918"/>
    </source>
</evidence>
<sequence length="201" mass="22344">MSLTNIKLPDFVIADLYRQTLIEPEGPISRSEPHIVAEQQPVTKTPVAESVAETPPVKEPPPAKTAEQPVAYKILGNNKKQITVVVNCPNDVFVPEADLQFLTKMLGACKLNMADVAIVNHATTAIAIERIKMQLQPKYLLLFGVEPGVIQLPISFPPFKEQAYAGTTYLYTPSLGQLNLETEEAKGMKRKLWDCLKRMFL</sequence>
<dbReference type="EMBL" id="STFF01000002">
    <property type="protein sequence ID" value="THU39796.1"/>
    <property type="molecule type" value="Genomic_DNA"/>
</dbReference>
<reference evidence="2 3" key="1">
    <citation type="submission" date="2019-04" db="EMBL/GenBank/DDBJ databases">
        <title>Niastella caeni sp. nov., isolated from activated sludge.</title>
        <authorList>
            <person name="Sheng M."/>
        </authorList>
    </citation>
    <scope>NUCLEOTIDE SEQUENCE [LARGE SCALE GENOMIC DNA]</scope>
    <source>
        <strain evidence="2 3">HX-2-15</strain>
    </source>
</reference>
<feature type="region of interest" description="Disordered" evidence="1">
    <location>
        <begin position="28"/>
        <end position="64"/>
    </location>
</feature>
<dbReference type="RefSeq" id="WP_136576557.1">
    <property type="nucleotide sequence ID" value="NZ_STFF01000002.1"/>
</dbReference>
<evidence type="ECO:0000313" key="2">
    <source>
        <dbReference type="EMBL" id="THU39796.1"/>
    </source>
</evidence>
<gene>
    <name evidence="2" type="ORF">FAM09_07825</name>
</gene>
<dbReference type="OrthoDB" id="824384at2"/>
<keyword evidence="3" id="KW-1185">Reference proteome</keyword>
<organism evidence="2 3">
    <name type="scientific">Niastella caeni</name>
    <dbReference type="NCBI Taxonomy" id="2569763"/>
    <lineage>
        <taxon>Bacteria</taxon>
        <taxon>Pseudomonadati</taxon>
        <taxon>Bacteroidota</taxon>
        <taxon>Chitinophagia</taxon>
        <taxon>Chitinophagales</taxon>
        <taxon>Chitinophagaceae</taxon>
        <taxon>Niastella</taxon>
    </lineage>
</organism>